<accession>A0A239IXZ8</accession>
<feature type="transmembrane region" description="Helical" evidence="6">
    <location>
        <begin position="777"/>
        <end position="795"/>
    </location>
</feature>
<dbReference type="InterPro" id="IPR036890">
    <property type="entry name" value="HATPase_C_sf"/>
</dbReference>
<proteinExistence type="predicted"/>
<dbReference type="AlphaFoldDB" id="A0A239IXZ8"/>
<dbReference type="EC" id="2.7.13.3" evidence="2"/>
<evidence type="ECO:0000256" key="3">
    <source>
        <dbReference type="ARBA" id="ARBA00022553"/>
    </source>
</evidence>
<reference evidence="8 9" key="1">
    <citation type="submission" date="2017-06" db="EMBL/GenBank/DDBJ databases">
        <authorList>
            <person name="Kim H.J."/>
            <person name="Triplett B.A."/>
        </authorList>
    </citation>
    <scope>NUCLEOTIDE SEQUENCE [LARGE SCALE GENOMIC DNA]</scope>
    <source>
        <strain evidence="8 9">DSM 19307</strain>
    </source>
</reference>
<dbReference type="SUPFAM" id="SSF55874">
    <property type="entry name" value="ATPase domain of HSP90 chaperone/DNA topoisomerase II/histidine kinase"/>
    <property type="match status" value="1"/>
</dbReference>
<evidence type="ECO:0000256" key="1">
    <source>
        <dbReference type="ARBA" id="ARBA00000085"/>
    </source>
</evidence>
<dbReference type="Pfam" id="PF02518">
    <property type="entry name" value="HATPase_c"/>
    <property type="match status" value="1"/>
</dbReference>
<dbReference type="PRINTS" id="PR00344">
    <property type="entry name" value="BCTRLSENSOR"/>
</dbReference>
<dbReference type="Gene3D" id="3.30.565.10">
    <property type="entry name" value="Histidine kinase-like ATPase, C-terminal domain"/>
    <property type="match status" value="1"/>
</dbReference>
<dbReference type="InterPro" id="IPR005467">
    <property type="entry name" value="His_kinase_dom"/>
</dbReference>
<keyword evidence="6" id="KW-1133">Transmembrane helix</keyword>
<keyword evidence="4" id="KW-0808">Transferase</keyword>
<name>A0A239IXZ8_EKHLU</name>
<dbReference type="InterPro" id="IPR003594">
    <property type="entry name" value="HATPase_dom"/>
</dbReference>
<evidence type="ECO:0000313" key="8">
    <source>
        <dbReference type="EMBL" id="SNS98395.1"/>
    </source>
</evidence>
<keyword evidence="3" id="KW-0597">Phosphoprotein</keyword>
<evidence type="ECO:0000313" key="9">
    <source>
        <dbReference type="Proteomes" id="UP000198393"/>
    </source>
</evidence>
<dbReference type="InterPro" id="IPR011110">
    <property type="entry name" value="Reg_prop"/>
</dbReference>
<dbReference type="FunFam" id="3.30.565.10:FF:000006">
    <property type="entry name" value="Sensor histidine kinase WalK"/>
    <property type="match status" value="1"/>
</dbReference>
<feature type="domain" description="Histidine kinase" evidence="7">
    <location>
        <begin position="847"/>
        <end position="1054"/>
    </location>
</feature>
<dbReference type="Proteomes" id="UP000198393">
    <property type="component" value="Unassembled WGS sequence"/>
</dbReference>
<dbReference type="GO" id="GO:0000155">
    <property type="term" value="F:phosphorelay sensor kinase activity"/>
    <property type="evidence" value="ECO:0007669"/>
    <property type="project" value="InterPro"/>
</dbReference>
<keyword evidence="6" id="KW-0812">Transmembrane</keyword>
<dbReference type="InterPro" id="IPR013783">
    <property type="entry name" value="Ig-like_fold"/>
</dbReference>
<dbReference type="InterPro" id="IPR036097">
    <property type="entry name" value="HisK_dim/P_sf"/>
</dbReference>
<dbReference type="EMBL" id="FZPD01000003">
    <property type="protein sequence ID" value="SNS98395.1"/>
    <property type="molecule type" value="Genomic_DNA"/>
</dbReference>
<dbReference type="InterPro" id="IPR011123">
    <property type="entry name" value="Y_Y_Y"/>
</dbReference>
<organism evidence="8 9">
    <name type="scientific">Ekhidna lutea</name>
    <dbReference type="NCBI Taxonomy" id="447679"/>
    <lineage>
        <taxon>Bacteria</taxon>
        <taxon>Pseudomonadati</taxon>
        <taxon>Bacteroidota</taxon>
        <taxon>Cytophagia</taxon>
        <taxon>Cytophagales</taxon>
        <taxon>Reichenbachiellaceae</taxon>
        <taxon>Ekhidna</taxon>
    </lineage>
</organism>
<dbReference type="CDD" id="cd00075">
    <property type="entry name" value="HATPase"/>
    <property type="match status" value="1"/>
</dbReference>
<dbReference type="SUPFAM" id="SSF63829">
    <property type="entry name" value="Calcium-dependent phosphotriesterase"/>
    <property type="match status" value="2"/>
</dbReference>
<sequence length="1151" mass="130713">MKGLRLILILAAQISMHKISAQEDVTPPAFTFESYVKADGLNQSSTNSIFQDSNDMLWIANFGGINRFDGYQFESFTHKFGDSTSIPDNSVWTFYEDDTYNLWVGTKASLSLYKKETNNFQNFILKKGASTLAIKAINQLNDQSLLVGTEGEGLFEFAFKDKTFNKIENIPDCKINDIEVDSEGTIWIASEDKGVFNWSPNTNSTSRILANNKSAWDILIDSRDNIWIGTGENGLWVKKANTNSFNRAVTKVPNKLGGRINAISEDAKGRIWIGSATMGISIFDPQLNIFHHFNHNPTDPLSLSDDDVSSIHHGSNGVTYVGYYMKGFQKLVESPFHLMKHDPQDERSLSHNNVYSMYKDRSGNLWMGTFGGGLNLLQSKNPVVFKRYTHDPTNPESISHDWIRIMYEDSKGRFWVGTWGGGLNLFDKEKGTFKRYTASPFLSGNGLSMNIITAIYEDSKGNLWVGTYGEGINIYQPETDDFRQIKNIPGDSTSLSDDHITSFLEDESGLWVCTYGGGLNRYDYSNNSFERFIPDTENDSSLNNYKILHLFPDGDNYWLTTLGGGLNHFNPHKKTFTHFTEEDGLSNNSTMGMLKTDADTYWISTNNGLSHFNPMDSTFKNYRIKDGLGSDDYNLEAFMSDERGCFYFGGKNGITYFNPDDVTVQSSFPKLALRNILIQNKKYDLQSNQEIILPYNQRLTFQFAAINPALKSNISYAYQLDDDIEWFELNNQNSLEFFALNHGNHTLKVKSTNSDGIWNSAGLTISFYIPPPWYQTWTFHFTLSSFIIFIAISLYRTRINSLKRNQVILEQKVEDRTKTIAQKNEDLQKAFEKQKELEFFKEGLVSMVAHDLKNPLVSIIRRVEGEKNEETKQINRSGKHMLNLIENMLGVLRFEKSKMKLYISDFSISATINEVIDELKPVAEERNIQIMNKMNREYRVQADQQLIHRVLNNLVSNAIKYSHFNSPVEIHASESNDVIKISIKDHGEGIPPQDLKKIFEQFEQSDARSFGGATSTGLGLSFCKMAIHAHGQKMEVDSTKGKGSVFSFTLPIISKGASIASDLLTHQTFFNFKDEDYLVWDGLAERINELQVYEAGKWSELIDSLLEKSRSTKPICDQLMQLVAEHDQNGIASFKEKLAEFLTTTSTHESN</sequence>
<keyword evidence="5 8" id="KW-0418">Kinase</keyword>
<dbReference type="PROSITE" id="PS50109">
    <property type="entry name" value="HIS_KIN"/>
    <property type="match status" value="1"/>
</dbReference>
<evidence type="ECO:0000256" key="2">
    <source>
        <dbReference type="ARBA" id="ARBA00012438"/>
    </source>
</evidence>
<evidence type="ECO:0000256" key="4">
    <source>
        <dbReference type="ARBA" id="ARBA00022679"/>
    </source>
</evidence>
<dbReference type="PANTHER" id="PTHR43547:SF2">
    <property type="entry name" value="HYBRID SIGNAL TRANSDUCTION HISTIDINE KINASE C"/>
    <property type="match status" value="1"/>
</dbReference>
<dbReference type="Gene3D" id="2.60.40.10">
    <property type="entry name" value="Immunoglobulins"/>
    <property type="match status" value="1"/>
</dbReference>
<evidence type="ECO:0000256" key="5">
    <source>
        <dbReference type="ARBA" id="ARBA00022777"/>
    </source>
</evidence>
<dbReference type="SMART" id="SM00388">
    <property type="entry name" value="HisKA"/>
    <property type="match status" value="1"/>
</dbReference>
<dbReference type="InterPro" id="IPR004358">
    <property type="entry name" value="Sig_transdc_His_kin-like_C"/>
</dbReference>
<dbReference type="SMART" id="SM00387">
    <property type="entry name" value="HATPase_c"/>
    <property type="match status" value="1"/>
</dbReference>
<evidence type="ECO:0000256" key="6">
    <source>
        <dbReference type="SAM" id="Phobius"/>
    </source>
</evidence>
<dbReference type="Pfam" id="PF07494">
    <property type="entry name" value="Reg_prop"/>
    <property type="match status" value="5"/>
</dbReference>
<gene>
    <name evidence="8" type="ORF">SAMN05421640_1886</name>
</gene>
<dbReference type="CDD" id="cd00082">
    <property type="entry name" value="HisKA"/>
    <property type="match status" value="1"/>
</dbReference>
<dbReference type="Pfam" id="PF07495">
    <property type="entry name" value="Y_Y_Y"/>
    <property type="match status" value="1"/>
</dbReference>
<evidence type="ECO:0000259" key="7">
    <source>
        <dbReference type="PROSITE" id="PS50109"/>
    </source>
</evidence>
<dbReference type="Gene3D" id="1.10.287.130">
    <property type="match status" value="1"/>
</dbReference>
<keyword evidence="9" id="KW-1185">Reference proteome</keyword>
<dbReference type="SUPFAM" id="SSF47384">
    <property type="entry name" value="Homodimeric domain of signal transducing histidine kinase"/>
    <property type="match status" value="1"/>
</dbReference>
<dbReference type="PANTHER" id="PTHR43547">
    <property type="entry name" value="TWO-COMPONENT HISTIDINE KINASE"/>
    <property type="match status" value="1"/>
</dbReference>
<dbReference type="Gene3D" id="2.130.10.10">
    <property type="entry name" value="YVTN repeat-like/Quinoprotein amine dehydrogenase"/>
    <property type="match status" value="2"/>
</dbReference>
<dbReference type="InterPro" id="IPR003661">
    <property type="entry name" value="HisK_dim/P_dom"/>
</dbReference>
<dbReference type="InterPro" id="IPR015943">
    <property type="entry name" value="WD40/YVTN_repeat-like_dom_sf"/>
</dbReference>
<keyword evidence="6" id="KW-0472">Membrane</keyword>
<protein>
    <recommendedName>
        <fullName evidence="2">histidine kinase</fullName>
        <ecNumber evidence="2">2.7.13.3</ecNumber>
    </recommendedName>
</protein>
<comment type="catalytic activity">
    <reaction evidence="1">
        <text>ATP + protein L-histidine = ADP + protein N-phospho-L-histidine.</text>
        <dbReference type="EC" id="2.7.13.3"/>
    </reaction>
</comment>
<dbReference type="OrthoDB" id="9809670at2"/>